<evidence type="ECO:0000256" key="1">
    <source>
        <dbReference type="SAM" id="MobiDB-lite"/>
    </source>
</evidence>
<protein>
    <submittedName>
        <fullName evidence="2">Uncharacterized protein</fullName>
    </submittedName>
</protein>
<gene>
    <name evidence="2" type="ORF">PsYK624_160120</name>
</gene>
<reference evidence="2 3" key="1">
    <citation type="submission" date="2021-08" db="EMBL/GenBank/DDBJ databases">
        <title>Draft Genome Sequence of Phanerochaete sordida strain YK-624.</title>
        <authorList>
            <person name="Mori T."/>
            <person name="Dohra H."/>
            <person name="Suzuki T."/>
            <person name="Kawagishi H."/>
            <person name="Hirai H."/>
        </authorList>
    </citation>
    <scope>NUCLEOTIDE SEQUENCE [LARGE SCALE GENOMIC DNA]</scope>
    <source>
        <strain evidence="2 3">YK-624</strain>
    </source>
</reference>
<proteinExistence type="predicted"/>
<keyword evidence="3" id="KW-1185">Reference proteome</keyword>
<dbReference type="EMBL" id="BPQB01000118">
    <property type="protein sequence ID" value="GJE99741.1"/>
    <property type="molecule type" value="Genomic_DNA"/>
</dbReference>
<name>A0A9P3GRC6_9APHY</name>
<dbReference type="Proteomes" id="UP000703269">
    <property type="component" value="Unassembled WGS sequence"/>
</dbReference>
<accession>A0A9P3GRC6</accession>
<organism evidence="2 3">
    <name type="scientific">Phanerochaete sordida</name>
    <dbReference type="NCBI Taxonomy" id="48140"/>
    <lineage>
        <taxon>Eukaryota</taxon>
        <taxon>Fungi</taxon>
        <taxon>Dikarya</taxon>
        <taxon>Basidiomycota</taxon>
        <taxon>Agaricomycotina</taxon>
        <taxon>Agaricomycetes</taxon>
        <taxon>Polyporales</taxon>
        <taxon>Phanerochaetaceae</taxon>
        <taxon>Phanerochaete</taxon>
    </lineage>
</organism>
<evidence type="ECO:0000313" key="2">
    <source>
        <dbReference type="EMBL" id="GJE99741.1"/>
    </source>
</evidence>
<evidence type="ECO:0000313" key="3">
    <source>
        <dbReference type="Proteomes" id="UP000703269"/>
    </source>
</evidence>
<dbReference type="AlphaFoldDB" id="A0A9P3GRC6"/>
<feature type="region of interest" description="Disordered" evidence="1">
    <location>
        <begin position="1"/>
        <end position="22"/>
    </location>
</feature>
<sequence length="86" mass="9285">MIQFPSTPDSRKSAVPAHTSSPGYNYTGLLRSSFQRVLCELSRGTFGLDVPFQKVFGSSWQASSWRQLAGFATGSMPGSVHDSSPT</sequence>
<comment type="caution">
    <text evidence="2">The sequence shown here is derived from an EMBL/GenBank/DDBJ whole genome shotgun (WGS) entry which is preliminary data.</text>
</comment>